<dbReference type="GO" id="GO:0051213">
    <property type="term" value="F:dioxygenase activity"/>
    <property type="evidence" value="ECO:0007669"/>
    <property type="project" value="UniProtKB-KW"/>
</dbReference>
<keyword evidence="3" id="KW-1185">Reference proteome</keyword>
<evidence type="ECO:0000313" key="2">
    <source>
        <dbReference type="EMBL" id="PRY18377.1"/>
    </source>
</evidence>
<proteinExistence type="predicted"/>
<accession>A0A2T0RB48</accession>
<sequence length="183" mass="19877">MTFQYLRDPSGRPAWDGVLPGRPEPFFLDRGEGEHANLFGDLFTLLLSGAETQGQFGVFTSTCPSGDIIPTHSHAGTHEVFYVLDGAVRLFVQDESGRQRTRVLRTGDFGFVPAGLPHAYRVEEAAQLLGVVSGGFERFPQRMGTPTDHAGAQPPYVPPIPDLLAAARELDVELLPGFGWDGV</sequence>
<dbReference type="Proteomes" id="UP000238083">
    <property type="component" value="Unassembled WGS sequence"/>
</dbReference>
<protein>
    <submittedName>
        <fullName evidence="2">Quercetin 2,3-dioxygenase</fullName>
    </submittedName>
</protein>
<evidence type="ECO:0000259" key="1">
    <source>
        <dbReference type="Pfam" id="PF07883"/>
    </source>
</evidence>
<comment type="caution">
    <text evidence="2">The sequence shown here is derived from an EMBL/GenBank/DDBJ whole genome shotgun (WGS) entry which is preliminary data.</text>
</comment>
<reference evidence="2 3" key="1">
    <citation type="submission" date="2018-03" db="EMBL/GenBank/DDBJ databases">
        <title>Genomic Encyclopedia of Archaeal and Bacterial Type Strains, Phase II (KMG-II): from individual species to whole genera.</title>
        <authorList>
            <person name="Goeker M."/>
        </authorList>
    </citation>
    <scope>NUCLEOTIDE SEQUENCE [LARGE SCALE GENOMIC DNA]</scope>
    <source>
        <strain evidence="2 3">DSM 19711</strain>
    </source>
</reference>
<dbReference type="PANTHER" id="PTHR36440">
    <property type="entry name" value="PUTATIVE (AFU_ORTHOLOGUE AFUA_8G07350)-RELATED"/>
    <property type="match status" value="1"/>
</dbReference>
<keyword evidence="2" id="KW-0560">Oxidoreductase</keyword>
<dbReference type="SUPFAM" id="SSF51182">
    <property type="entry name" value="RmlC-like cupins"/>
    <property type="match status" value="1"/>
</dbReference>
<organism evidence="2 3">
    <name type="scientific">Kineococcus rhizosphaerae</name>
    <dbReference type="NCBI Taxonomy" id="559628"/>
    <lineage>
        <taxon>Bacteria</taxon>
        <taxon>Bacillati</taxon>
        <taxon>Actinomycetota</taxon>
        <taxon>Actinomycetes</taxon>
        <taxon>Kineosporiales</taxon>
        <taxon>Kineosporiaceae</taxon>
        <taxon>Kineococcus</taxon>
    </lineage>
</organism>
<evidence type="ECO:0000313" key="3">
    <source>
        <dbReference type="Proteomes" id="UP000238083"/>
    </source>
</evidence>
<dbReference type="EMBL" id="PVZF01000001">
    <property type="protein sequence ID" value="PRY18377.1"/>
    <property type="molecule type" value="Genomic_DNA"/>
</dbReference>
<name>A0A2T0RB48_9ACTN</name>
<dbReference type="InterPro" id="IPR053146">
    <property type="entry name" value="QDO-like"/>
</dbReference>
<dbReference type="OrthoDB" id="4227163at2"/>
<dbReference type="InterPro" id="IPR013096">
    <property type="entry name" value="Cupin_2"/>
</dbReference>
<dbReference type="InterPro" id="IPR014710">
    <property type="entry name" value="RmlC-like_jellyroll"/>
</dbReference>
<keyword evidence="2" id="KW-0223">Dioxygenase</keyword>
<gene>
    <name evidence="2" type="ORF">CLV37_101622</name>
</gene>
<dbReference type="AlphaFoldDB" id="A0A2T0RB48"/>
<dbReference type="Pfam" id="PF07883">
    <property type="entry name" value="Cupin_2"/>
    <property type="match status" value="1"/>
</dbReference>
<dbReference type="CDD" id="cd02215">
    <property type="entry name" value="cupin_QDO_N_C"/>
    <property type="match status" value="1"/>
</dbReference>
<dbReference type="RefSeq" id="WP_106206792.1">
    <property type="nucleotide sequence ID" value="NZ_PVZF01000001.1"/>
</dbReference>
<dbReference type="InterPro" id="IPR011051">
    <property type="entry name" value="RmlC_Cupin_sf"/>
</dbReference>
<feature type="domain" description="Cupin type-2" evidence="1">
    <location>
        <begin position="64"/>
        <end position="128"/>
    </location>
</feature>
<dbReference type="PANTHER" id="PTHR36440:SF1">
    <property type="entry name" value="PUTATIVE (AFU_ORTHOLOGUE AFUA_8G07350)-RELATED"/>
    <property type="match status" value="1"/>
</dbReference>
<dbReference type="Gene3D" id="2.60.120.10">
    <property type="entry name" value="Jelly Rolls"/>
    <property type="match status" value="1"/>
</dbReference>